<dbReference type="PROSITE" id="PS50011">
    <property type="entry name" value="PROTEIN_KINASE_DOM"/>
    <property type="match status" value="1"/>
</dbReference>
<evidence type="ECO:0000256" key="4">
    <source>
        <dbReference type="ARBA" id="ARBA00022741"/>
    </source>
</evidence>
<keyword evidence="6 7" id="KW-0067">ATP-binding</keyword>
<reference evidence="10" key="1">
    <citation type="journal article" date="2014" name="Int. J. Syst. Evol. Microbiol.">
        <title>Complete genome sequence of Corynebacterium casei LMG S-19264T (=DSM 44701T), isolated from a smear-ripened cheese.</title>
        <authorList>
            <consortium name="US DOE Joint Genome Institute (JGI-PGF)"/>
            <person name="Walter F."/>
            <person name="Albersmeier A."/>
            <person name="Kalinowski J."/>
            <person name="Ruckert C."/>
        </authorList>
    </citation>
    <scope>NUCLEOTIDE SEQUENCE</scope>
    <source>
        <strain evidence="10">JCM 5069</strain>
    </source>
</reference>
<evidence type="ECO:0000259" key="9">
    <source>
        <dbReference type="PROSITE" id="PS50011"/>
    </source>
</evidence>
<evidence type="ECO:0000256" key="3">
    <source>
        <dbReference type="ARBA" id="ARBA00022679"/>
    </source>
</evidence>
<dbReference type="Pfam" id="PF12079">
    <property type="entry name" value="DUF3558"/>
    <property type="match status" value="1"/>
</dbReference>
<keyword evidence="2" id="KW-0723">Serine/threonine-protein kinase</keyword>
<proteinExistence type="predicted"/>
<dbReference type="InterPro" id="IPR024520">
    <property type="entry name" value="DUF3558"/>
</dbReference>
<keyword evidence="5" id="KW-0418">Kinase</keyword>
<feature type="compositionally biased region" description="Low complexity" evidence="8">
    <location>
        <begin position="283"/>
        <end position="304"/>
    </location>
</feature>
<accession>A0A919GDD1</accession>
<dbReference type="Pfam" id="PF00069">
    <property type="entry name" value="Pkinase"/>
    <property type="match status" value="1"/>
</dbReference>
<dbReference type="EC" id="2.7.11.1" evidence="1"/>
<dbReference type="GO" id="GO:0004674">
    <property type="term" value="F:protein serine/threonine kinase activity"/>
    <property type="evidence" value="ECO:0007669"/>
    <property type="project" value="UniProtKB-KW"/>
</dbReference>
<comment type="caution">
    <text evidence="10">The sequence shown here is derived from an EMBL/GenBank/DDBJ whole genome shotgun (WGS) entry which is preliminary data.</text>
</comment>
<dbReference type="PANTHER" id="PTHR43289">
    <property type="entry name" value="MITOGEN-ACTIVATED PROTEIN KINASE KINASE KINASE 20-RELATED"/>
    <property type="match status" value="1"/>
</dbReference>
<gene>
    <name evidence="10" type="ORF">GCM10018793_42090</name>
</gene>
<feature type="domain" description="Protein kinase" evidence="9">
    <location>
        <begin position="5"/>
        <end position="256"/>
    </location>
</feature>
<dbReference type="InterPro" id="IPR017441">
    <property type="entry name" value="Protein_kinase_ATP_BS"/>
</dbReference>
<evidence type="ECO:0000256" key="2">
    <source>
        <dbReference type="ARBA" id="ARBA00022527"/>
    </source>
</evidence>
<keyword evidence="4 7" id="KW-0547">Nucleotide-binding</keyword>
<sequence>MADRYRMEEPLGRGGMGEVWRACDELLERSVAVKFARLEDAFAAERLKKEARNAGRLHHPNIVGVFDFIEDGATCWIVMEYVPAPSLARVMVERGPLAPDEAGAIGCQVADALAASHIEGVVHGDVTPENVLVRDDGVVKLTDFGISRALWSDPTVDGSRSIGVRGKPRYLPPEVANGRLADKMSDMFALGATLYAAVEGRSPYGDAENAMAYLALAVRGAVQQPRRAGRLTEPLLALLAAEPRRRPDAPRARKLLSSAAPMPASVQERLHDERGPLPPEPAASPESVASPEPAAPPESVASPEPAAPPVQGSRPAAGERRSVRAFPPSGRRRRSWAVGAASLATAAAVVALVVLGPWGADDGDAGAGGPAAPAGDAGAMGDVRGADPCALLDTKSFTGFGDPYVDTDYGEPDRCDILINKGDTDIADVQVNFASDQAEPDSQSSSERIGRITVVELPGADGECDRNLRLADGNQVWIMAKQLDSPRIDPCALARAATDHAVTVLNRGPVPRRPAPFPTGSLALLHACDLLDSAALSAFPGVGAQSQDPDFADWGCTWEDRSSRTGVHLKFDRDDDLTDDGDPKTLGGRQAYVAPEYEGPHTCVVMSVHRTYLDTAGDDTVEYVYLETYGPQPGEKLCDTAEALTTAVVRKLQKA</sequence>
<dbReference type="Gene3D" id="3.30.200.20">
    <property type="entry name" value="Phosphorylase Kinase, domain 1"/>
    <property type="match status" value="1"/>
</dbReference>
<keyword evidence="11" id="KW-1185">Reference proteome</keyword>
<dbReference type="PROSITE" id="PS00107">
    <property type="entry name" value="PROTEIN_KINASE_ATP"/>
    <property type="match status" value="1"/>
</dbReference>
<protein>
    <recommendedName>
        <fullName evidence="1">non-specific serine/threonine protein kinase</fullName>
        <ecNumber evidence="1">2.7.11.1</ecNumber>
    </recommendedName>
</protein>
<dbReference type="AlphaFoldDB" id="A0A919GDD1"/>
<evidence type="ECO:0000313" key="10">
    <source>
        <dbReference type="EMBL" id="GHH82384.1"/>
    </source>
</evidence>
<feature type="region of interest" description="Disordered" evidence="8">
    <location>
        <begin position="246"/>
        <end position="334"/>
    </location>
</feature>
<dbReference type="Proteomes" id="UP000603708">
    <property type="component" value="Unassembled WGS sequence"/>
</dbReference>
<dbReference type="InterPro" id="IPR000719">
    <property type="entry name" value="Prot_kinase_dom"/>
</dbReference>
<dbReference type="GO" id="GO:0005524">
    <property type="term" value="F:ATP binding"/>
    <property type="evidence" value="ECO:0007669"/>
    <property type="project" value="UniProtKB-UniRule"/>
</dbReference>
<evidence type="ECO:0000256" key="6">
    <source>
        <dbReference type="ARBA" id="ARBA00022840"/>
    </source>
</evidence>
<dbReference type="RefSeq" id="WP_229924806.1">
    <property type="nucleotide sequence ID" value="NZ_BNCD01000012.1"/>
</dbReference>
<dbReference type="PROSITE" id="PS00109">
    <property type="entry name" value="PROTEIN_KINASE_TYR"/>
    <property type="match status" value="1"/>
</dbReference>
<evidence type="ECO:0000313" key="11">
    <source>
        <dbReference type="Proteomes" id="UP000603708"/>
    </source>
</evidence>
<dbReference type="EMBL" id="BNCD01000012">
    <property type="protein sequence ID" value="GHH82384.1"/>
    <property type="molecule type" value="Genomic_DNA"/>
</dbReference>
<keyword evidence="3" id="KW-0808">Transferase</keyword>
<organism evidence="10 11">
    <name type="scientific">Streptomyces sulfonofaciens</name>
    <dbReference type="NCBI Taxonomy" id="68272"/>
    <lineage>
        <taxon>Bacteria</taxon>
        <taxon>Bacillati</taxon>
        <taxon>Actinomycetota</taxon>
        <taxon>Actinomycetes</taxon>
        <taxon>Kitasatosporales</taxon>
        <taxon>Streptomycetaceae</taxon>
        <taxon>Streptomyces</taxon>
    </lineage>
</organism>
<dbReference type="PANTHER" id="PTHR43289:SF6">
    <property type="entry name" value="SERINE_THREONINE-PROTEIN KINASE NEKL-3"/>
    <property type="match status" value="1"/>
</dbReference>
<dbReference type="InterPro" id="IPR011009">
    <property type="entry name" value="Kinase-like_dom_sf"/>
</dbReference>
<feature type="binding site" evidence="7">
    <location>
        <position position="34"/>
    </location>
    <ligand>
        <name>ATP</name>
        <dbReference type="ChEBI" id="CHEBI:30616"/>
    </ligand>
</feature>
<evidence type="ECO:0000256" key="7">
    <source>
        <dbReference type="PROSITE-ProRule" id="PRU10141"/>
    </source>
</evidence>
<dbReference type="InterPro" id="IPR008266">
    <property type="entry name" value="Tyr_kinase_AS"/>
</dbReference>
<dbReference type="SUPFAM" id="SSF56112">
    <property type="entry name" value="Protein kinase-like (PK-like)"/>
    <property type="match status" value="1"/>
</dbReference>
<reference evidence="10" key="2">
    <citation type="submission" date="2020-09" db="EMBL/GenBank/DDBJ databases">
        <authorList>
            <person name="Sun Q."/>
            <person name="Ohkuma M."/>
        </authorList>
    </citation>
    <scope>NUCLEOTIDE SEQUENCE</scope>
    <source>
        <strain evidence="10">JCM 5069</strain>
    </source>
</reference>
<evidence type="ECO:0000256" key="8">
    <source>
        <dbReference type="SAM" id="MobiDB-lite"/>
    </source>
</evidence>
<evidence type="ECO:0000256" key="5">
    <source>
        <dbReference type="ARBA" id="ARBA00022777"/>
    </source>
</evidence>
<dbReference type="CDD" id="cd14014">
    <property type="entry name" value="STKc_PknB_like"/>
    <property type="match status" value="1"/>
</dbReference>
<dbReference type="Gene3D" id="1.10.510.10">
    <property type="entry name" value="Transferase(Phosphotransferase) domain 1"/>
    <property type="match status" value="1"/>
</dbReference>
<name>A0A919GDD1_9ACTN</name>
<evidence type="ECO:0000256" key="1">
    <source>
        <dbReference type="ARBA" id="ARBA00012513"/>
    </source>
</evidence>